<dbReference type="Proteomes" id="UP000198215">
    <property type="component" value="Chromosome I"/>
</dbReference>
<gene>
    <name evidence="2" type="ORF">GA0070614_4946</name>
</gene>
<reference evidence="3" key="1">
    <citation type="submission" date="2016-06" db="EMBL/GenBank/DDBJ databases">
        <authorList>
            <person name="Varghese N."/>
            <person name="Submissions Spin"/>
        </authorList>
    </citation>
    <scope>NUCLEOTIDE SEQUENCE [LARGE SCALE GENOMIC DNA]</scope>
    <source>
        <strain evidence="3">DSM 45161</strain>
    </source>
</reference>
<organism evidence="2 3">
    <name type="scientific">Micromonospora coxensis</name>
    <dbReference type="NCBI Taxonomy" id="356852"/>
    <lineage>
        <taxon>Bacteria</taxon>
        <taxon>Bacillati</taxon>
        <taxon>Actinomycetota</taxon>
        <taxon>Actinomycetes</taxon>
        <taxon>Micromonosporales</taxon>
        <taxon>Micromonosporaceae</taxon>
        <taxon>Micromonospora</taxon>
    </lineage>
</organism>
<accession>A0A1C5JNG2</accession>
<dbReference type="RefSeq" id="WP_088978164.1">
    <property type="nucleotide sequence ID" value="NZ_LT607753.1"/>
</dbReference>
<dbReference type="AlphaFoldDB" id="A0A1C5JNG2"/>
<sequence length="365" mass="38321">MSGHEERLVRTLLARAVEDLPPGNVPAETPLVAGERVVRRRRLAAASVAAVTVVALLGLSALLGVRSATTPADGEGMPTARDFTPARRLFRLDWLPEGLSDRTYSAQHGRHWLTALATDGGDRRGITRVSRGVSVQVGAPGVDLFQDPQLQTVPSGPPSAEALSSLVAPGSPVADVRGAPAYLDLSGDAARLSWRYAPGGWATITSSKLPQPAENLRRIAEGLVWDVRPFTAPFLPVSPPAGAEIDRAVVAWWEGRWEAVQVGYRARGSSTRHEDLTVGVLRDTVGDTGRTTVDGRPAWVAAAAGDIGAYRVGQVPGVCSTCTAQVTALTRAGGAALGGRDGALALAARVRLVDAPDDEAAWRPL</sequence>
<keyword evidence="1" id="KW-0812">Transmembrane</keyword>
<keyword evidence="1" id="KW-0472">Membrane</keyword>
<name>A0A1C5JNG2_9ACTN</name>
<evidence type="ECO:0000256" key="1">
    <source>
        <dbReference type="SAM" id="Phobius"/>
    </source>
</evidence>
<evidence type="ECO:0000313" key="2">
    <source>
        <dbReference type="EMBL" id="SCG72134.1"/>
    </source>
</evidence>
<protein>
    <submittedName>
        <fullName evidence="2">Uncharacterized protein</fullName>
    </submittedName>
</protein>
<feature type="transmembrane region" description="Helical" evidence="1">
    <location>
        <begin position="43"/>
        <end position="65"/>
    </location>
</feature>
<keyword evidence="3" id="KW-1185">Reference proteome</keyword>
<dbReference type="EMBL" id="LT607753">
    <property type="protein sequence ID" value="SCG72134.1"/>
    <property type="molecule type" value="Genomic_DNA"/>
</dbReference>
<keyword evidence="1" id="KW-1133">Transmembrane helix</keyword>
<dbReference type="OrthoDB" id="3360522at2"/>
<evidence type="ECO:0000313" key="3">
    <source>
        <dbReference type="Proteomes" id="UP000198215"/>
    </source>
</evidence>
<proteinExistence type="predicted"/>